<sequence>MIYGMGKSLRPLIIFAQPPEPTIRSRRSDIGDQLWHDLIGVKSKHHTLIFSSRSYQRGVRIAPGNFDTASELQMSTRQAAPIKVREKHHRQSWRSSAAAALCTASLPTYNTGNLRYNEAMQYLP</sequence>
<organism evidence="1 2">
    <name type="scientific">Apiospora arundinis</name>
    <dbReference type="NCBI Taxonomy" id="335852"/>
    <lineage>
        <taxon>Eukaryota</taxon>
        <taxon>Fungi</taxon>
        <taxon>Dikarya</taxon>
        <taxon>Ascomycota</taxon>
        <taxon>Pezizomycotina</taxon>
        <taxon>Sordariomycetes</taxon>
        <taxon>Xylariomycetidae</taxon>
        <taxon>Amphisphaeriales</taxon>
        <taxon>Apiosporaceae</taxon>
        <taxon>Apiospora</taxon>
    </lineage>
</organism>
<accession>A0ABR2I3H3</accession>
<keyword evidence="2" id="KW-1185">Reference proteome</keyword>
<reference evidence="1 2" key="1">
    <citation type="journal article" date="2024" name="IMA Fungus">
        <title>Apiospora arundinis, a panoply of carbohydrate-active enzymes and secondary metabolites.</title>
        <authorList>
            <person name="Sorensen T."/>
            <person name="Petersen C."/>
            <person name="Muurmann A.T."/>
            <person name="Christiansen J.V."/>
            <person name="Brundto M.L."/>
            <person name="Overgaard C.K."/>
            <person name="Boysen A.T."/>
            <person name="Wollenberg R.D."/>
            <person name="Larsen T.O."/>
            <person name="Sorensen J.L."/>
            <person name="Nielsen K.L."/>
            <person name="Sondergaard T.E."/>
        </authorList>
    </citation>
    <scope>NUCLEOTIDE SEQUENCE [LARGE SCALE GENOMIC DNA]</scope>
    <source>
        <strain evidence="1 2">AAU 773</strain>
    </source>
</reference>
<name>A0ABR2I3H3_9PEZI</name>
<evidence type="ECO:0000313" key="1">
    <source>
        <dbReference type="EMBL" id="KAK8856653.1"/>
    </source>
</evidence>
<comment type="caution">
    <text evidence="1">The sequence shown here is derived from an EMBL/GenBank/DDBJ whole genome shotgun (WGS) entry which is preliminary data.</text>
</comment>
<evidence type="ECO:0000313" key="2">
    <source>
        <dbReference type="Proteomes" id="UP001390339"/>
    </source>
</evidence>
<proteinExistence type="predicted"/>
<dbReference type="Proteomes" id="UP001390339">
    <property type="component" value="Unassembled WGS sequence"/>
</dbReference>
<protein>
    <submittedName>
        <fullName evidence="1">Uncharacterized protein</fullName>
    </submittedName>
</protein>
<dbReference type="EMBL" id="JAPCWZ010000007">
    <property type="protein sequence ID" value="KAK8856653.1"/>
    <property type="molecule type" value="Genomic_DNA"/>
</dbReference>
<gene>
    <name evidence="1" type="ORF">PGQ11_012565</name>
</gene>